<keyword evidence="2" id="KW-1185">Reference proteome</keyword>
<organism evidence="1 2">
    <name type="scientific">Corynebacterium pelargi</name>
    <dbReference type="NCBI Taxonomy" id="1471400"/>
    <lineage>
        <taxon>Bacteria</taxon>
        <taxon>Bacillati</taxon>
        <taxon>Actinomycetota</taxon>
        <taxon>Actinomycetes</taxon>
        <taxon>Mycobacteriales</taxon>
        <taxon>Corynebacteriaceae</taxon>
        <taxon>Corynebacterium</taxon>
    </lineage>
</organism>
<dbReference type="AlphaFoldDB" id="A0A410WBS6"/>
<reference evidence="1 2" key="1">
    <citation type="submission" date="2019-01" db="EMBL/GenBank/DDBJ databases">
        <authorList>
            <person name="Ruckert C."/>
            <person name="Busche T."/>
            <person name="Kalinowski J."/>
        </authorList>
    </citation>
    <scope>NUCLEOTIDE SEQUENCE [LARGE SCALE GENOMIC DNA]</scope>
    <source>
        <strain evidence="1 2">136/3</strain>
    </source>
</reference>
<dbReference type="Proteomes" id="UP000288929">
    <property type="component" value="Chromosome"/>
</dbReference>
<dbReference type="KEGG" id="cpeg:CPELA_10790"/>
<accession>A0A410WBS6</accession>
<name>A0A410WBS6_9CORY</name>
<gene>
    <name evidence="1" type="ORF">CPELA_10790</name>
</gene>
<protein>
    <submittedName>
        <fullName evidence="1">Uncharacterized protein</fullName>
    </submittedName>
</protein>
<sequence length="61" mass="6584">MPMKCDQPAKDRVIRLIGDRILAEYLSLQVACQEVGLLPAKSADTPVLLSESSSLGHPAHL</sequence>
<evidence type="ECO:0000313" key="1">
    <source>
        <dbReference type="EMBL" id="QAU53400.1"/>
    </source>
</evidence>
<proteinExistence type="predicted"/>
<dbReference type="EMBL" id="CP035299">
    <property type="protein sequence ID" value="QAU53400.1"/>
    <property type="molecule type" value="Genomic_DNA"/>
</dbReference>
<evidence type="ECO:0000313" key="2">
    <source>
        <dbReference type="Proteomes" id="UP000288929"/>
    </source>
</evidence>
<dbReference type="OrthoDB" id="4426778at2"/>